<dbReference type="Pfam" id="PF24476">
    <property type="entry name" value="DUF7580"/>
    <property type="match status" value="1"/>
</dbReference>
<evidence type="ECO:0000256" key="4">
    <source>
        <dbReference type="ARBA" id="ARBA00022825"/>
    </source>
</evidence>
<keyword evidence="2 5" id="KW-0645">Protease</keyword>
<evidence type="ECO:0000259" key="6">
    <source>
        <dbReference type="Pfam" id="PF00082"/>
    </source>
</evidence>
<dbReference type="InterPro" id="IPR036852">
    <property type="entry name" value="Peptidase_S8/S53_dom_sf"/>
</dbReference>
<evidence type="ECO:0000256" key="5">
    <source>
        <dbReference type="PROSITE-ProRule" id="PRU01240"/>
    </source>
</evidence>
<dbReference type="EMBL" id="ML978989">
    <property type="protein sequence ID" value="KAF1924938.1"/>
    <property type="molecule type" value="Genomic_DNA"/>
</dbReference>
<feature type="active site" description="Charge relay system" evidence="5">
    <location>
        <position position="734"/>
    </location>
</feature>
<dbReference type="GO" id="GO:0004252">
    <property type="term" value="F:serine-type endopeptidase activity"/>
    <property type="evidence" value="ECO:0007669"/>
    <property type="project" value="UniProtKB-UniRule"/>
</dbReference>
<accession>A0A6A5RCL9</accession>
<feature type="active site" description="Charge relay system" evidence="5">
    <location>
        <position position="938"/>
    </location>
</feature>
<keyword evidence="3 5" id="KW-0378">Hydrolase</keyword>
<dbReference type="CDD" id="cd00306">
    <property type="entry name" value="Peptidases_S8_S53"/>
    <property type="match status" value="1"/>
</dbReference>
<dbReference type="InterPro" id="IPR000209">
    <property type="entry name" value="Peptidase_S8/S53_dom"/>
</dbReference>
<dbReference type="GeneID" id="54351396"/>
<feature type="domain" description="Peptidase S8/S53" evidence="6">
    <location>
        <begin position="727"/>
        <end position="953"/>
    </location>
</feature>
<dbReference type="PROSITE" id="PS51892">
    <property type="entry name" value="SUBTILASE"/>
    <property type="match status" value="1"/>
</dbReference>
<proteinExistence type="inferred from homology"/>
<protein>
    <submittedName>
        <fullName evidence="8">Uncharacterized protein</fullName>
    </submittedName>
</protein>
<evidence type="ECO:0000313" key="9">
    <source>
        <dbReference type="Proteomes" id="UP000800082"/>
    </source>
</evidence>
<comment type="similarity">
    <text evidence="1 5">Belongs to the peptidase S8 family.</text>
</comment>
<dbReference type="Pfam" id="PF00082">
    <property type="entry name" value="Peptidase_S8"/>
    <property type="match status" value="1"/>
</dbReference>
<keyword evidence="4 5" id="KW-0720">Serine protease</keyword>
<dbReference type="PRINTS" id="PR00723">
    <property type="entry name" value="SUBTILISIN"/>
</dbReference>
<dbReference type="GO" id="GO:0006508">
    <property type="term" value="P:proteolysis"/>
    <property type="evidence" value="ECO:0007669"/>
    <property type="project" value="UniProtKB-KW"/>
</dbReference>
<organism evidence="8 9">
    <name type="scientific">Didymella exigua CBS 183.55</name>
    <dbReference type="NCBI Taxonomy" id="1150837"/>
    <lineage>
        <taxon>Eukaryota</taxon>
        <taxon>Fungi</taxon>
        <taxon>Dikarya</taxon>
        <taxon>Ascomycota</taxon>
        <taxon>Pezizomycotina</taxon>
        <taxon>Dothideomycetes</taxon>
        <taxon>Pleosporomycetidae</taxon>
        <taxon>Pleosporales</taxon>
        <taxon>Pleosporineae</taxon>
        <taxon>Didymellaceae</taxon>
        <taxon>Didymella</taxon>
    </lineage>
</organism>
<gene>
    <name evidence="8" type="ORF">M421DRAFT_424355</name>
</gene>
<dbReference type="SUPFAM" id="SSF52743">
    <property type="entry name" value="Subtilisin-like"/>
    <property type="match status" value="1"/>
</dbReference>
<evidence type="ECO:0000313" key="8">
    <source>
        <dbReference type="EMBL" id="KAF1924938.1"/>
    </source>
</evidence>
<dbReference type="InterPro" id="IPR050131">
    <property type="entry name" value="Peptidase_S8_subtilisin-like"/>
</dbReference>
<dbReference type="RefSeq" id="XP_033445190.1">
    <property type="nucleotide sequence ID" value="XM_033593728.1"/>
</dbReference>
<feature type="active site" description="Charge relay system" evidence="5">
    <location>
        <position position="772"/>
    </location>
</feature>
<name>A0A6A5RCL9_9PLEO</name>
<dbReference type="InterPro" id="IPR056002">
    <property type="entry name" value="DUF7580"/>
</dbReference>
<dbReference type="PANTHER" id="PTHR43806:SF11">
    <property type="entry name" value="CEREVISIN-RELATED"/>
    <property type="match status" value="1"/>
</dbReference>
<evidence type="ECO:0000256" key="3">
    <source>
        <dbReference type="ARBA" id="ARBA00022801"/>
    </source>
</evidence>
<keyword evidence="9" id="KW-1185">Reference proteome</keyword>
<dbReference type="Gene3D" id="3.40.50.200">
    <property type="entry name" value="Peptidase S8/S53 domain"/>
    <property type="match status" value="1"/>
</dbReference>
<dbReference type="PANTHER" id="PTHR43806">
    <property type="entry name" value="PEPTIDASE S8"/>
    <property type="match status" value="1"/>
</dbReference>
<dbReference type="InterPro" id="IPR015500">
    <property type="entry name" value="Peptidase_S8_subtilisin-rel"/>
</dbReference>
<sequence length="1022" mass="115198">MEVLKRLGNHKRKYDRKADTGEVLSLRTPGTADKRTRLNRLQLFESGFLSILLSCAGLESTDIDESEDGKLATLLTLLDKVVNPALIHDVPLPANVSDREEDYPRLQMLLAFLDSFEGSLYIATGHDPLLFLLDQDDLGAQALSSVQELNRLLDGLRFSSGLDRRRPSQVRGSQEPKIDNPTPFFYDNHYEFIERLLHSVNSAFKACRIPSCNALACDKFISEATGCKNPSCKSSHKLMLRLQDAIGKDISQSVGVDVFLYCPVASQSPATELWQSVQCRLESGSQNGFDCSQLCKYVRSSLRDQEGLMLFYNTATSTFLPSQDAPKLPETDPNRFPIKSLRDLIEVDKVFDGYSWSAQQREPFKIEERRALAAKLALHLALCCYSQHTSQPWNRDCVQFLGTSSKPYDRATPYIQYNIGEPSVEMFSEAKDLSRLDAFTELAELLLEIEYGRPTGIEQSTTDVDKYLMVKNHLEFRIKAEDGTRQGYLQAVEACLRFHKILDAERIQLSRFGESEGRTCMELIWNRIVSKIVFEKTAYQPAPARGTPLVPTMENSAYEILPAFDTRLENDGVEIHWHGIAPPKYGPTNPETAIQRTIGRPDNDSLQSSHIIRQGSANDRSRNSRLNNDFVTGWVTGQPSSKVCDTTQKLGELDHFDSAVKTPSLNLGERPRLKYRPKVPPRPPVRFFSVNLQGSLDEERRRETAKWIKDFKALRRKYKTNRNSHSKLKIAILDSGLDMTHEKVLDELEIEHDRIKYESFVEGGIMRDECGHGTHVAGIILNLTTQTKIYVAKVMSSAKAREAEEASVRSSIVQALQCARREWEVDMISMSFGYSKPGTPDEVGKEIIKCLRQGIAVFASASNEGGNKPRTYPGNYPGVFCIHSSTPTGNASTFSPSRDCGKENYTAVGECIKSWWPADIPKKESGTDDGWKHLSGTSFATPIAVSIAAFMIGYIRTHLSEYRWNIPPTSPDGIRRIFQLMMHNRGDGYDWLSPQYFFDRFQEDRIKADLISDRDGLGGYKL</sequence>
<dbReference type="Proteomes" id="UP000800082">
    <property type="component" value="Unassembled WGS sequence"/>
</dbReference>
<evidence type="ECO:0000256" key="2">
    <source>
        <dbReference type="ARBA" id="ARBA00022670"/>
    </source>
</evidence>
<evidence type="ECO:0000259" key="7">
    <source>
        <dbReference type="Pfam" id="PF24476"/>
    </source>
</evidence>
<reference evidence="8" key="1">
    <citation type="journal article" date="2020" name="Stud. Mycol.">
        <title>101 Dothideomycetes genomes: a test case for predicting lifestyles and emergence of pathogens.</title>
        <authorList>
            <person name="Haridas S."/>
            <person name="Albert R."/>
            <person name="Binder M."/>
            <person name="Bloem J."/>
            <person name="Labutti K."/>
            <person name="Salamov A."/>
            <person name="Andreopoulos B."/>
            <person name="Baker S."/>
            <person name="Barry K."/>
            <person name="Bills G."/>
            <person name="Bluhm B."/>
            <person name="Cannon C."/>
            <person name="Castanera R."/>
            <person name="Culley D."/>
            <person name="Daum C."/>
            <person name="Ezra D."/>
            <person name="Gonzalez J."/>
            <person name="Henrissat B."/>
            <person name="Kuo A."/>
            <person name="Liang C."/>
            <person name="Lipzen A."/>
            <person name="Lutzoni F."/>
            <person name="Magnuson J."/>
            <person name="Mondo S."/>
            <person name="Nolan M."/>
            <person name="Ohm R."/>
            <person name="Pangilinan J."/>
            <person name="Park H.-J."/>
            <person name="Ramirez L."/>
            <person name="Alfaro M."/>
            <person name="Sun H."/>
            <person name="Tritt A."/>
            <person name="Yoshinaga Y."/>
            <person name="Zwiers L.-H."/>
            <person name="Turgeon B."/>
            <person name="Goodwin S."/>
            <person name="Spatafora J."/>
            <person name="Crous P."/>
            <person name="Grigoriev I."/>
        </authorList>
    </citation>
    <scope>NUCLEOTIDE SEQUENCE</scope>
    <source>
        <strain evidence="8">CBS 183.55</strain>
    </source>
</reference>
<dbReference type="OrthoDB" id="206201at2759"/>
<feature type="domain" description="DUF7580" evidence="7">
    <location>
        <begin position="228"/>
        <end position="532"/>
    </location>
</feature>
<evidence type="ECO:0000256" key="1">
    <source>
        <dbReference type="ARBA" id="ARBA00011073"/>
    </source>
</evidence>
<dbReference type="AlphaFoldDB" id="A0A6A5RCL9"/>